<feature type="active site" evidence="7">
    <location>
        <position position="83"/>
    </location>
</feature>
<keyword evidence="13" id="KW-1185">Reference proteome</keyword>
<feature type="active site" evidence="7">
    <location>
        <position position="267"/>
    </location>
</feature>
<keyword evidence="5 8" id="KW-1015">Disulfide bond</keyword>
<dbReference type="PRINTS" id="PR00792">
    <property type="entry name" value="PEPSIN"/>
</dbReference>
<evidence type="ECO:0000256" key="1">
    <source>
        <dbReference type="ARBA" id="ARBA00007447"/>
    </source>
</evidence>
<proteinExistence type="inferred from homology"/>
<keyword evidence="10" id="KW-0732">Signal</keyword>
<evidence type="ECO:0000313" key="12">
    <source>
        <dbReference type="EMBL" id="CAL1688832.1"/>
    </source>
</evidence>
<feature type="disulfide bond" evidence="8">
    <location>
        <begin position="301"/>
        <end position="340"/>
    </location>
</feature>
<organism evidence="12 13">
    <name type="scientific">Lasius platythorax</name>
    <dbReference type="NCBI Taxonomy" id="488582"/>
    <lineage>
        <taxon>Eukaryota</taxon>
        <taxon>Metazoa</taxon>
        <taxon>Ecdysozoa</taxon>
        <taxon>Arthropoda</taxon>
        <taxon>Hexapoda</taxon>
        <taxon>Insecta</taxon>
        <taxon>Pterygota</taxon>
        <taxon>Neoptera</taxon>
        <taxon>Endopterygota</taxon>
        <taxon>Hymenoptera</taxon>
        <taxon>Apocrita</taxon>
        <taxon>Aculeata</taxon>
        <taxon>Formicoidea</taxon>
        <taxon>Formicidae</taxon>
        <taxon>Formicinae</taxon>
        <taxon>Lasius</taxon>
        <taxon>Lasius</taxon>
    </lineage>
</organism>
<evidence type="ECO:0000256" key="2">
    <source>
        <dbReference type="ARBA" id="ARBA00022670"/>
    </source>
</evidence>
<feature type="domain" description="Peptidase A1" evidence="11">
    <location>
        <begin position="65"/>
        <end position="378"/>
    </location>
</feature>
<feature type="chain" id="PRO_5043472305" description="Peptidase A1 domain-containing protein" evidence="10">
    <location>
        <begin position="18"/>
        <end position="381"/>
    </location>
</feature>
<evidence type="ECO:0000313" key="13">
    <source>
        <dbReference type="Proteomes" id="UP001497644"/>
    </source>
</evidence>
<dbReference type="PANTHER" id="PTHR47966">
    <property type="entry name" value="BETA-SITE APP-CLEAVING ENZYME, ISOFORM A-RELATED"/>
    <property type="match status" value="1"/>
</dbReference>
<dbReference type="GO" id="GO:0005764">
    <property type="term" value="C:lysosome"/>
    <property type="evidence" value="ECO:0007669"/>
    <property type="project" value="TreeGrafter"/>
</dbReference>
<dbReference type="GO" id="GO:0006508">
    <property type="term" value="P:proteolysis"/>
    <property type="evidence" value="ECO:0007669"/>
    <property type="project" value="UniProtKB-KW"/>
</dbReference>
<evidence type="ECO:0000256" key="5">
    <source>
        <dbReference type="ARBA" id="ARBA00023157"/>
    </source>
</evidence>
<dbReference type="FunFam" id="2.40.70.10:FF:000002">
    <property type="entry name" value="Vacuolar aspartic proteinase"/>
    <property type="match status" value="1"/>
</dbReference>
<dbReference type="AlphaFoldDB" id="A0AAV2P8H7"/>
<feature type="signal peptide" evidence="10">
    <location>
        <begin position="1"/>
        <end position="17"/>
    </location>
</feature>
<evidence type="ECO:0000256" key="9">
    <source>
        <dbReference type="RuleBase" id="RU000454"/>
    </source>
</evidence>
<evidence type="ECO:0000256" key="7">
    <source>
        <dbReference type="PIRSR" id="PIRSR601461-1"/>
    </source>
</evidence>
<comment type="similarity">
    <text evidence="1 9">Belongs to the peptidase A1 family.</text>
</comment>
<dbReference type="Gene3D" id="2.60.40.1960">
    <property type="match status" value="1"/>
</dbReference>
<sequence length="381" mass="42389">MFRFLLVAAAIFALIDAQLQRISLQKMHSVQQTFKKLDSDLLKFGLFEAVCPATKPSYNYLDLDYYGVITIGTPPQEFKVLLDTGSPYLWIPSKKCSYPNIACLLHNKYDSRNSSTYQQNGTTFTIGYGTANISGFLSTDVINVAGLNVQNQTFGEAVNELSPLLVTANFDGILGLGFPLREGETPVFYNMIKQGLVSPAVFSFYLNRNYSVDLGGELVFGGTNPAHYEGSITYVPVTSKMYWRLTMDKVKISGFTLCPRGCAAIVDTGSSAIFGPIKDITIINYYIGVFRNSEGDAIVDCNRIPELPVIRFIIGGKTFKLTGQDYITKYISGNVTECVCHFVKSYYPSSFTDWILGDVFISRYYTVFDMEKNRVGFAPAK</sequence>
<evidence type="ECO:0000259" key="11">
    <source>
        <dbReference type="PROSITE" id="PS51767"/>
    </source>
</evidence>
<evidence type="ECO:0000256" key="3">
    <source>
        <dbReference type="ARBA" id="ARBA00022750"/>
    </source>
</evidence>
<dbReference type="InterPro" id="IPR021109">
    <property type="entry name" value="Peptidase_aspartic_dom_sf"/>
</dbReference>
<keyword evidence="6" id="KW-0325">Glycoprotein</keyword>
<protein>
    <recommendedName>
        <fullName evidence="11">Peptidase A1 domain-containing protein</fullName>
    </recommendedName>
</protein>
<dbReference type="GO" id="GO:0004190">
    <property type="term" value="F:aspartic-type endopeptidase activity"/>
    <property type="evidence" value="ECO:0007669"/>
    <property type="project" value="UniProtKB-KW"/>
</dbReference>
<feature type="disulfide bond" evidence="8">
    <location>
        <begin position="96"/>
        <end position="103"/>
    </location>
</feature>
<dbReference type="InterPro" id="IPR033121">
    <property type="entry name" value="PEPTIDASE_A1"/>
</dbReference>
<gene>
    <name evidence="12" type="ORF">LPLAT_LOCUS13869</name>
</gene>
<dbReference type="Proteomes" id="UP001497644">
    <property type="component" value="Chromosome 9"/>
</dbReference>
<evidence type="ECO:0000256" key="8">
    <source>
        <dbReference type="PIRSR" id="PIRSR601461-2"/>
    </source>
</evidence>
<dbReference type="InterPro" id="IPR001461">
    <property type="entry name" value="Aspartic_peptidase_A1"/>
</dbReference>
<dbReference type="PROSITE" id="PS00141">
    <property type="entry name" value="ASP_PROTEASE"/>
    <property type="match status" value="2"/>
</dbReference>
<accession>A0AAV2P8H7</accession>
<name>A0AAV2P8H7_9HYME</name>
<dbReference type="SUPFAM" id="SSF50630">
    <property type="entry name" value="Acid proteases"/>
    <property type="match status" value="1"/>
</dbReference>
<evidence type="ECO:0000256" key="10">
    <source>
        <dbReference type="SAM" id="SignalP"/>
    </source>
</evidence>
<dbReference type="PANTHER" id="PTHR47966:SF51">
    <property type="entry name" value="BETA-SITE APP-CLEAVING ENZYME, ISOFORM A-RELATED"/>
    <property type="match status" value="1"/>
</dbReference>
<dbReference type="PROSITE" id="PS51767">
    <property type="entry name" value="PEPTIDASE_A1"/>
    <property type="match status" value="1"/>
</dbReference>
<dbReference type="EMBL" id="OZ034832">
    <property type="protein sequence ID" value="CAL1688832.1"/>
    <property type="molecule type" value="Genomic_DNA"/>
</dbReference>
<evidence type="ECO:0000256" key="4">
    <source>
        <dbReference type="ARBA" id="ARBA00022801"/>
    </source>
</evidence>
<reference evidence="12" key="1">
    <citation type="submission" date="2024-04" db="EMBL/GenBank/DDBJ databases">
        <authorList>
            <consortium name="Molecular Ecology Group"/>
        </authorList>
    </citation>
    <scope>NUCLEOTIDE SEQUENCE</scope>
</reference>
<keyword evidence="4 9" id="KW-0378">Hydrolase</keyword>
<dbReference type="InterPro" id="IPR001969">
    <property type="entry name" value="Aspartic_peptidase_AS"/>
</dbReference>
<feature type="disulfide bond" evidence="8">
    <location>
        <begin position="258"/>
        <end position="262"/>
    </location>
</feature>
<dbReference type="FunFam" id="2.40.70.10:FF:000004">
    <property type="entry name" value="Pepsin A"/>
    <property type="match status" value="1"/>
</dbReference>
<keyword evidence="3 9" id="KW-0064">Aspartyl protease</keyword>
<evidence type="ECO:0000256" key="6">
    <source>
        <dbReference type="ARBA" id="ARBA00023180"/>
    </source>
</evidence>
<dbReference type="Pfam" id="PF00026">
    <property type="entry name" value="Asp"/>
    <property type="match status" value="1"/>
</dbReference>
<dbReference type="Gene3D" id="2.40.70.10">
    <property type="entry name" value="Acid Proteases"/>
    <property type="match status" value="2"/>
</dbReference>
<keyword evidence="2 9" id="KW-0645">Protease</keyword>